<evidence type="ECO:0000259" key="3">
    <source>
        <dbReference type="Pfam" id="PF06863"/>
    </source>
</evidence>
<accession>Q92ZB6</accession>
<dbReference type="InterPro" id="IPR010621">
    <property type="entry name" value="DUF1214"/>
</dbReference>
<reference evidence="5" key="2">
    <citation type="journal article" date="2001" name="Science">
        <title>The composite genome of the legume symbiont Sinorhizobium meliloti.</title>
        <authorList>
            <person name="Galibert F."/>
            <person name="Finan T.M."/>
            <person name="Long S.R."/>
            <person name="Puehler A."/>
            <person name="Abola P."/>
            <person name="Ampe F."/>
            <person name="Barloy-Hubler F."/>
            <person name="Barnett M.J."/>
            <person name="Becker A."/>
            <person name="Boistard P."/>
            <person name="Bothe G."/>
            <person name="Boutry M."/>
            <person name="Bowser L."/>
            <person name="Buhrmester J."/>
            <person name="Cadieu E."/>
            <person name="Capela D."/>
            <person name="Chain P."/>
            <person name="Cowie A."/>
            <person name="Davis R.W."/>
            <person name="Dreano S."/>
            <person name="Federspiel N.A."/>
            <person name="Fisher R.F."/>
            <person name="Gloux S."/>
            <person name="Godrie T."/>
            <person name="Goffeau A."/>
            <person name="Golding B."/>
            <person name="Gouzy J."/>
            <person name="Gurjal M."/>
            <person name="Hernandez-Lucas I."/>
            <person name="Hong A."/>
            <person name="Huizar L."/>
            <person name="Hyman R.W."/>
            <person name="Jones T."/>
            <person name="Kahn D."/>
            <person name="Kahn M.L."/>
            <person name="Kalman S."/>
            <person name="Keating D.H."/>
            <person name="Kiss E."/>
            <person name="Komp C."/>
            <person name="Lelaure V."/>
            <person name="Masuy D."/>
            <person name="Palm C."/>
            <person name="Peck M.C."/>
            <person name="Pohl T.M."/>
            <person name="Portetelle D."/>
            <person name="Purnelle B."/>
            <person name="Ramsperger U."/>
            <person name="Surzycki R."/>
            <person name="Thebault P."/>
            <person name="Vandenbol M."/>
            <person name="Vorhoelter F.J."/>
            <person name="Weidner S."/>
            <person name="Wells D.H."/>
            <person name="Wong K."/>
            <person name="Yeh K.-C."/>
            <person name="Batut J."/>
        </authorList>
    </citation>
    <scope>NUCLEOTIDE SEQUENCE [LARGE SCALE GENOMIC DNA]</scope>
    <source>
        <strain evidence="5">1021</strain>
        <plasmid evidence="5">Plasmid pSymA</plasmid>
    </source>
</reference>
<dbReference type="Proteomes" id="UP000001976">
    <property type="component" value="Plasmid pSymA"/>
</dbReference>
<dbReference type="KEGG" id="sme:SMa1060"/>
<sequence>MKRRILLQGTTALMVLSALPAFAQDDIRAVAREAYIYTYPMVKNYLTMYQYALDPGGSQYKGPLNTLVSIARVYTPEDTAIITPNSDTPYSFIVFDLRAEPVVVTMPPIEKDRYYSLQLIDLYTNNVDYPGTRVDGNGGGDFLITGPGWKGDVPKGIKRVIEMPTTLALGIIRTQLFSPDDLEKVKQIQARYKAAVLSAYAGAPAPAAPPSIDWLLISDELMVTDYWSIAAFLLQFAPPYSGDEAQRENLAKLGIRDRGVWPGTDLSPETVALMKEVAVATEKEIRDEAARLTDSSKIFGTPEFMKGRFMVRAAAAQGGIYGNSVQEALYVIYAFDAQKAPLDGKTGRYKLTFTPRTLPPVDAFWSLTMYDRQNQFLVDNPIDRYLINSPMLAGLKKSNKGEIVLYLQRESPGAELESNWLPAPSEIFYVVMRLYLPRAEALDGRWAPPPIEALS</sequence>
<feature type="signal peptide" evidence="1">
    <location>
        <begin position="1"/>
        <end position="23"/>
    </location>
</feature>
<dbReference type="AlphaFoldDB" id="Q92ZB6"/>
<evidence type="ECO:0008006" key="6">
    <source>
        <dbReference type="Google" id="ProtNLM"/>
    </source>
</evidence>
<dbReference type="Gene3D" id="2.60.120.600">
    <property type="entry name" value="Domain of unknown function DUF1214, C-terminal domain"/>
    <property type="match status" value="1"/>
</dbReference>
<organism evidence="4 5">
    <name type="scientific">Rhizobium meliloti (strain 1021)</name>
    <name type="common">Ensifer meliloti</name>
    <name type="synonym">Sinorhizobium meliloti</name>
    <dbReference type="NCBI Taxonomy" id="266834"/>
    <lineage>
        <taxon>Bacteria</taxon>
        <taxon>Pseudomonadati</taxon>
        <taxon>Pseudomonadota</taxon>
        <taxon>Alphaproteobacteria</taxon>
        <taxon>Hyphomicrobiales</taxon>
        <taxon>Rhizobiaceae</taxon>
        <taxon>Sinorhizobium/Ensifer group</taxon>
        <taxon>Sinorhizobium</taxon>
    </lineage>
</organism>
<protein>
    <recommendedName>
        <fullName evidence="6">DUF1254 domain-containing protein</fullName>
    </recommendedName>
</protein>
<keyword evidence="5" id="KW-1185">Reference proteome</keyword>
<feature type="domain" description="DUF1254" evidence="3">
    <location>
        <begin position="65"/>
        <end position="193"/>
    </location>
</feature>
<feature type="domain" description="DUF1214" evidence="2">
    <location>
        <begin position="327"/>
        <end position="438"/>
    </location>
</feature>
<dbReference type="Gene3D" id="2.60.40.1610">
    <property type="entry name" value="Domain of unknown function DUF1254"/>
    <property type="match status" value="1"/>
</dbReference>
<keyword evidence="1" id="KW-0732">Signal</keyword>
<proteinExistence type="predicted"/>
<dbReference type="OrthoDB" id="9777345at2"/>
<geneLocation type="plasmid" evidence="4 5">
    <name>pSymA</name>
</geneLocation>
<dbReference type="PATRIC" id="fig|266834.11.peg.591"/>
<evidence type="ECO:0000313" key="5">
    <source>
        <dbReference type="Proteomes" id="UP000001976"/>
    </source>
</evidence>
<evidence type="ECO:0000259" key="2">
    <source>
        <dbReference type="Pfam" id="PF06742"/>
    </source>
</evidence>
<dbReference type="InterPro" id="IPR037049">
    <property type="entry name" value="DUF1214_C_sf"/>
</dbReference>
<gene>
    <name evidence="4" type="ORF">SMa1060</name>
</gene>
<dbReference type="PANTHER" id="PTHR36509:SF2">
    <property type="entry name" value="BLL3101 PROTEIN"/>
    <property type="match status" value="1"/>
</dbReference>
<dbReference type="PANTHER" id="PTHR36509">
    <property type="entry name" value="BLL3101 PROTEIN"/>
    <property type="match status" value="1"/>
</dbReference>
<keyword evidence="4" id="KW-0614">Plasmid</keyword>
<dbReference type="InterPro" id="IPR037050">
    <property type="entry name" value="DUF1254_sf"/>
</dbReference>
<dbReference type="SUPFAM" id="SSF160935">
    <property type="entry name" value="VPA0735-like"/>
    <property type="match status" value="1"/>
</dbReference>
<dbReference type="Pfam" id="PF06863">
    <property type="entry name" value="DUF1254"/>
    <property type="match status" value="1"/>
</dbReference>
<dbReference type="EMBL" id="AE006469">
    <property type="protein sequence ID" value="AAK65232.2"/>
    <property type="molecule type" value="Genomic_DNA"/>
</dbReference>
<evidence type="ECO:0000256" key="1">
    <source>
        <dbReference type="SAM" id="SignalP"/>
    </source>
</evidence>
<dbReference type="EnsemblBacteria" id="AAK65232">
    <property type="protein sequence ID" value="AAK65232"/>
    <property type="gene ID" value="SMa1060"/>
</dbReference>
<dbReference type="Pfam" id="PF06742">
    <property type="entry name" value="DUF1214"/>
    <property type="match status" value="1"/>
</dbReference>
<reference evidence="4 5" key="1">
    <citation type="journal article" date="2001" name="Proc. Natl. Acad. Sci. U.S.A.">
        <title>Nucleotide sequence and predicted functions of the entire Sinorhizobium meliloti pSymA megaplasmid.</title>
        <authorList>
            <person name="Barnett M.J."/>
            <person name="Fisher R.F."/>
            <person name="Jones T."/>
            <person name="Komp C."/>
            <person name="Abola A.P."/>
            <person name="Barloy-Hubler F."/>
            <person name="Bowser L."/>
            <person name="Capela D."/>
            <person name="Galibert F."/>
            <person name="Gouzy J."/>
            <person name="Gurjal M."/>
            <person name="Hong A."/>
            <person name="Huizar L."/>
            <person name="Hyman R.W."/>
            <person name="Kahn D."/>
            <person name="Kahn M.L."/>
            <person name="Kalman S."/>
            <person name="Keating D.H."/>
            <person name="Palm C."/>
            <person name="Peck M.C."/>
            <person name="Surzycki R."/>
            <person name="Wells D.H."/>
            <person name="Yeh K.-C."/>
            <person name="Davis R.W."/>
            <person name="Federspiel N.A."/>
            <person name="Long S.R."/>
        </authorList>
    </citation>
    <scope>NUCLEOTIDE SEQUENCE [LARGE SCALE GENOMIC DNA]</scope>
    <source>
        <strain evidence="4 5">1021</strain>
        <plasmid evidence="5">Plasmid pSymA</plasmid>
    </source>
</reference>
<evidence type="ECO:0000313" key="4">
    <source>
        <dbReference type="EMBL" id="AAK65232.2"/>
    </source>
</evidence>
<dbReference type="HOGENOM" id="CLU_027269_1_1_5"/>
<dbReference type="InterPro" id="IPR010679">
    <property type="entry name" value="DUF1254"/>
</dbReference>
<name>Q92ZB6_RHIME</name>
<feature type="chain" id="PRO_5004318932" description="DUF1254 domain-containing protein" evidence="1">
    <location>
        <begin position="24"/>
        <end position="455"/>
    </location>
</feature>